<dbReference type="PROSITE" id="PS50850">
    <property type="entry name" value="MFS"/>
    <property type="match status" value="1"/>
</dbReference>
<evidence type="ECO:0000259" key="6">
    <source>
        <dbReference type="PROSITE" id="PS50850"/>
    </source>
</evidence>
<dbReference type="RefSeq" id="WP_228153663.1">
    <property type="nucleotide sequence ID" value="NZ_BKNL01000009.1"/>
</dbReference>
<dbReference type="GO" id="GO:0005886">
    <property type="term" value="C:plasma membrane"/>
    <property type="evidence" value="ECO:0007669"/>
    <property type="project" value="TreeGrafter"/>
</dbReference>
<feature type="domain" description="Major facilitator superfamily (MFS) profile" evidence="6">
    <location>
        <begin position="39"/>
        <end position="454"/>
    </location>
</feature>
<evidence type="ECO:0000256" key="5">
    <source>
        <dbReference type="SAM" id="Phobius"/>
    </source>
</evidence>
<dbReference type="AlphaFoldDB" id="A0A9E7TCB1"/>
<feature type="transmembrane region" description="Helical" evidence="5">
    <location>
        <begin position="343"/>
        <end position="360"/>
    </location>
</feature>
<feature type="transmembrane region" description="Helical" evidence="5">
    <location>
        <begin position="169"/>
        <end position="191"/>
    </location>
</feature>
<keyword evidence="2 5" id="KW-0812">Transmembrane</keyword>
<dbReference type="Proteomes" id="UP000644140">
    <property type="component" value="Chromosome"/>
</dbReference>
<dbReference type="PANTHER" id="PTHR23508:SF10">
    <property type="entry name" value="CARBOXYLIC ACID TRANSPORTER PROTEIN HOMOLOG"/>
    <property type="match status" value="1"/>
</dbReference>
<name>A0A9E7TCB1_ACIBZ</name>
<reference evidence="7" key="1">
    <citation type="submission" date="2022-02" db="EMBL/GenBank/DDBJ databases">
        <title>Characterization of Tn125 harboring carbapenem-resistant Acinetobacter bereziniae clinical isolates.</title>
        <authorList>
            <person name="Wong N.-K."/>
            <person name="Pan Q."/>
        </authorList>
    </citation>
    <scope>NUCLEOTIDE SEQUENCE</scope>
    <source>
        <strain evidence="7">GD03393</strain>
    </source>
</reference>
<dbReference type="EMBL" id="CP092085">
    <property type="protein sequence ID" value="UUN97148.1"/>
    <property type="molecule type" value="Genomic_DNA"/>
</dbReference>
<dbReference type="SUPFAM" id="SSF103473">
    <property type="entry name" value="MFS general substrate transporter"/>
    <property type="match status" value="1"/>
</dbReference>
<evidence type="ECO:0000313" key="8">
    <source>
        <dbReference type="Proteomes" id="UP000644140"/>
    </source>
</evidence>
<keyword evidence="3 5" id="KW-1133">Transmembrane helix</keyword>
<feature type="transmembrane region" description="Helical" evidence="5">
    <location>
        <begin position="78"/>
        <end position="97"/>
    </location>
</feature>
<evidence type="ECO:0000256" key="1">
    <source>
        <dbReference type="ARBA" id="ARBA00004141"/>
    </source>
</evidence>
<feature type="transmembrane region" description="Helical" evidence="5">
    <location>
        <begin position="399"/>
        <end position="422"/>
    </location>
</feature>
<dbReference type="PANTHER" id="PTHR23508">
    <property type="entry name" value="CARBOXYLIC ACID TRANSPORTER PROTEIN HOMOLOG"/>
    <property type="match status" value="1"/>
</dbReference>
<dbReference type="InterPro" id="IPR011701">
    <property type="entry name" value="MFS"/>
</dbReference>
<dbReference type="InterPro" id="IPR005829">
    <property type="entry name" value="Sugar_transporter_CS"/>
</dbReference>
<protein>
    <submittedName>
        <fullName evidence="7">MFS transporter</fullName>
    </submittedName>
</protein>
<keyword evidence="4 5" id="KW-0472">Membrane</keyword>
<evidence type="ECO:0000313" key="7">
    <source>
        <dbReference type="EMBL" id="UUN97148.1"/>
    </source>
</evidence>
<sequence length="459" mass="49533">MMSENIDVKSSIDVNQAASQDKLINWHPEQIQQKDITYASWIAFFAWVFAVYDFILFGTLLPVMGGHFNWNEAEQASLVTWIAIGGAIVAFAIGPIVDRIGRRKGIIFTMTGTAIATAMTAMAGVGKSSLVAIRSVAGLGYAEEGVNATYLTEMYATSKDEKFQKRKGFIYSLVQSGWPVGALLAAALTAILLPYVGWQGCFIFAAIPAFIIAFLARNLKESPQFQVVQKINQLKQSGENEQADQLARQYHLDDPEQQKVGVMAAFKGSALRPTLVLSLAILLNWSAIQVFSVLGTSVLVNVHNLSFQNSLIILILSNLIGFVGYLVHGWLGDRIGRRNTVAMGWMCGGVAFYAMIVASHDLVTVVALYSVGLFFLTGPYSAMLFFMGESFPTRIRATGGAIVHAMGPIGAILAGAGITSILTGGGAWASAAIWFGALPCFLSGLVMLMARHVKPEDVK</sequence>
<feature type="transmembrane region" description="Helical" evidence="5">
    <location>
        <begin position="38"/>
        <end position="58"/>
    </location>
</feature>
<evidence type="ECO:0000256" key="4">
    <source>
        <dbReference type="ARBA" id="ARBA00023136"/>
    </source>
</evidence>
<gene>
    <name evidence="7" type="ORF">I9054_017600</name>
</gene>
<dbReference type="Gene3D" id="1.20.1250.20">
    <property type="entry name" value="MFS general substrate transporter like domains"/>
    <property type="match status" value="1"/>
</dbReference>
<proteinExistence type="predicted"/>
<comment type="subcellular location">
    <subcellularLocation>
        <location evidence="1">Membrane</location>
        <topology evidence="1">Multi-pass membrane protein</topology>
    </subcellularLocation>
</comment>
<dbReference type="PROSITE" id="PS00216">
    <property type="entry name" value="SUGAR_TRANSPORT_1"/>
    <property type="match status" value="1"/>
</dbReference>
<accession>A0A9E7TCB1</accession>
<feature type="transmembrane region" description="Helical" evidence="5">
    <location>
        <begin position="275"/>
        <end position="299"/>
    </location>
</feature>
<evidence type="ECO:0000256" key="2">
    <source>
        <dbReference type="ARBA" id="ARBA00022692"/>
    </source>
</evidence>
<dbReference type="Pfam" id="PF07690">
    <property type="entry name" value="MFS_1"/>
    <property type="match status" value="1"/>
</dbReference>
<dbReference type="InterPro" id="IPR036259">
    <property type="entry name" value="MFS_trans_sf"/>
</dbReference>
<organism evidence="7 8">
    <name type="scientific">Acinetobacter bereziniae</name>
    <name type="common">Acinetobacter genomosp. 10</name>
    <dbReference type="NCBI Taxonomy" id="106648"/>
    <lineage>
        <taxon>Bacteria</taxon>
        <taxon>Pseudomonadati</taxon>
        <taxon>Pseudomonadota</taxon>
        <taxon>Gammaproteobacteria</taxon>
        <taxon>Moraxellales</taxon>
        <taxon>Moraxellaceae</taxon>
        <taxon>Acinetobacter</taxon>
    </lineage>
</organism>
<dbReference type="InterPro" id="IPR020846">
    <property type="entry name" value="MFS_dom"/>
</dbReference>
<feature type="transmembrane region" description="Helical" evidence="5">
    <location>
        <begin position="197"/>
        <end position="216"/>
    </location>
</feature>
<feature type="transmembrane region" description="Helical" evidence="5">
    <location>
        <begin position="311"/>
        <end position="331"/>
    </location>
</feature>
<evidence type="ECO:0000256" key="3">
    <source>
        <dbReference type="ARBA" id="ARBA00022989"/>
    </source>
</evidence>
<feature type="transmembrane region" description="Helical" evidence="5">
    <location>
        <begin position="366"/>
        <end position="387"/>
    </location>
</feature>
<feature type="transmembrane region" description="Helical" evidence="5">
    <location>
        <begin position="428"/>
        <end position="450"/>
    </location>
</feature>
<dbReference type="GO" id="GO:0046943">
    <property type="term" value="F:carboxylic acid transmembrane transporter activity"/>
    <property type="evidence" value="ECO:0007669"/>
    <property type="project" value="TreeGrafter"/>
</dbReference>